<keyword evidence="2" id="KW-0479">Metal-binding</keyword>
<dbReference type="InterPro" id="IPR017927">
    <property type="entry name" value="FAD-bd_FR_type"/>
</dbReference>
<dbReference type="PROSITE" id="PS51384">
    <property type="entry name" value="FAD_FR"/>
    <property type="match status" value="1"/>
</dbReference>
<name>A0A371P4D8_9ACTN</name>
<dbReference type="AlphaFoldDB" id="A0A371P4D8"/>
<evidence type="ECO:0000256" key="3">
    <source>
        <dbReference type="ARBA" id="ARBA00023014"/>
    </source>
</evidence>
<dbReference type="PANTHER" id="PTHR47354:SF5">
    <property type="entry name" value="PROTEIN RFBI"/>
    <property type="match status" value="1"/>
</dbReference>
<reference evidence="5 6" key="1">
    <citation type="submission" date="2018-08" db="EMBL/GenBank/DDBJ databases">
        <title>Aeromicrobium sp. M2KJ-4, whole genome shotgun sequence.</title>
        <authorList>
            <person name="Tuo L."/>
        </authorList>
    </citation>
    <scope>NUCLEOTIDE SEQUENCE [LARGE SCALE GENOMIC DNA]</scope>
    <source>
        <strain evidence="5 6">M2KJ-4</strain>
    </source>
</reference>
<dbReference type="SUPFAM" id="SSF63380">
    <property type="entry name" value="Riboflavin synthase domain-like"/>
    <property type="match status" value="1"/>
</dbReference>
<dbReference type="InterPro" id="IPR039261">
    <property type="entry name" value="FNR_nucleotide-bd"/>
</dbReference>
<keyword evidence="6" id="KW-1185">Reference proteome</keyword>
<dbReference type="GO" id="GO:0051537">
    <property type="term" value="F:2 iron, 2 sulfur cluster binding"/>
    <property type="evidence" value="ECO:0007669"/>
    <property type="project" value="UniProtKB-KW"/>
</dbReference>
<keyword evidence="2" id="KW-0001">2Fe-2S</keyword>
<accession>A0A371P4D8</accession>
<evidence type="ECO:0000256" key="2">
    <source>
        <dbReference type="ARBA" id="ARBA00022714"/>
    </source>
</evidence>
<sequence>MTSSPDEVLPEPVASSWTTATVREVEHLGDSFVKLRMEVADRHDHVPGQHYVVRLRAPDGYTAQRSYSIASDPADPLVEIMIECLPRGEVSGFLHDVVEVGDELEVRGPIGRWFVWGGTTPSLCVAGGSGVVPFVSMLRYARRTGTEPLLRIAASAQTRDRLPYADELEAYGAFIALTRENQPQADGSERVAAHIYPDELVPLSEGIERAYVCGSVGFVSFVGRILGEAGVRSDAVRVEQFGPTG</sequence>
<feature type="domain" description="FAD-binding FR-type" evidence="4">
    <location>
        <begin position="15"/>
        <end position="116"/>
    </location>
</feature>
<evidence type="ECO:0000256" key="1">
    <source>
        <dbReference type="ARBA" id="ARBA00001974"/>
    </source>
</evidence>
<dbReference type="Gene3D" id="2.40.30.10">
    <property type="entry name" value="Translation factors"/>
    <property type="match status" value="1"/>
</dbReference>
<dbReference type="InterPro" id="IPR001433">
    <property type="entry name" value="OxRdtase_FAD/NAD-bd"/>
</dbReference>
<keyword evidence="2" id="KW-0408">Iron</keyword>
<dbReference type="EMBL" id="QUBR01000002">
    <property type="protein sequence ID" value="REK70814.1"/>
    <property type="molecule type" value="Genomic_DNA"/>
</dbReference>
<dbReference type="OrthoDB" id="5179582at2"/>
<keyword evidence="3" id="KW-0411">Iron-sulfur</keyword>
<evidence type="ECO:0000259" key="4">
    <source>
        <dbReference type="PROSITE" id="PS51384"/>
    </source>
</evidence>
<dbReference type="GO" id="GO:0016491">
    <property type="term" value="F:oxidoreductase activity"/>
    <property type="evidence" value="ECO:0007669"/>
    <property type="project" value="InterPro"/>
</dbReference>
<dbReference type="Gene3D" id="3.40.50.80">
    <property type="entry name" value="Nucleotide-binding domain of ferredoxin-NADP reductase (FNR) module"/>
    <property type="match status" value="1"/>
</dbReference>
<comment type="cofactor">
    <cofactor evidence="1">
        <name>FAD</name>
        <dbReference type="ChEBI" id="CHEBI:57692"/>
    </cofactor>
</comment>
<dbReference type="Pfam" id="PF00970">
    <property type="entry name" value="FAD_binding_6"/>
    <property type="match status" value="1"/>
</dbReference>
<evidence type="ECO:0000313" key="6">
    <source>
        <dbReference type="Proteomes" id="UP000265581"/>
    </source>
</evidence>
<dbReference type="InterPro" id="IPR008333">
    <property type="entry name" value="Cbr1-like_FAD-bd_dom"/>
</dbReference>
<dbReference type="SUPFAM" id="SSF52343">
    <property type="entry name" value="Ferredoxin reductase-like, C-terminal NADP-linked domain"/>
    <property type="match status" value="1"/>
</dbReference>
<dbReference type="InterPro" id="IPR017938">
    <property type="entry name" value="Riboflavin_synthase-like_b-brl"/>
</dbReference>
<dbReference type="PANTHER" id="PTHR47354">
    <property type="entry name" value="NADH OXIDOREDUCTASE HCR"/>
    <property type="match status" value="1"/>
</dbReference>
<organism evidence="5 6">
    <name type="scientific">Aeromicrobium endophyticum</name>
    <dbReference type="NCBI Taxonomy" id="2292704"/>
    <lineage>
        <taxon>Bacteria</taxon>
        <taxon>Bacillati</taxon>
        <taxon>Actinomycetota</taxon>
        <taxon>Actinomycetes</taxon>
        <taxon>Propionibacteriales</taxon>
        <taxon>Nocardioidaceae</taxon>
        <taxon>Aeromicrobium</taxon>
    </lineage>
</organism>
<protein>
    <submittedName>
        <fullName evidence="5">Oxidoreductase</fullName>
    </submittedName>
</protein>
<evidence type="ECO:0000313" key="5">
    <source>
        <dbReference type="EMBL" id="REK70814.1"/>
    </source>
</evidence>
<dbReference type="Pfam" id="PF00175">
    <property type="entry name" value="NAD_binding_1"/>
    <property type="match status" value="1"/>
</dbReference>
<dbReference type="RefSeq" id="WP_119705398.1">
    <property type="nucleotide sequence ID" value="NZ_JBHSOI010000002.1"/>
</dbReference>
<gene>
    <name evidence="5" type="ORF">DX116_17150</name>
</gene>
<dbReference type="Proteomes" id="UP000265581">
    <property type="component" value="Unassembled WGS sequence"/>
</dbReference>
<proteinExistence type="predicted"/>
<dbReference type="PRINTS" id="PR00410">
    <property type="entry name" value="PHEHYDRXLASE"/>
</dbReference>
<dbReference type="InterPro" id="IPR050415">
    <property type="entry name" value="MRET"/>
</dbReference>
<comment type="caution">
    <text evidence="5">The sequence shown here is derived from an EMBL/GenBank/DDBJ whole genome shotgun (WGS) entry which is preliminary data.</text>
</comment>